<reference evidence="3 4" key="1">
    <citation type="submission" date="2018-08" db="EMBL/GenBank/DDBJ databases">
        <title>Genomic Encyclopedia of Type Strains, Phase IV (KMG-IV): sequencing the most valuable type-strain genomes for metagenomic binning, comparative biology and taxonomic classification.</title>
        <authorList>
            <person name="Goeker M."/>
        </authorList>
    </citation>
    <scope>NUCLEOTIDE SEQUENCE [LARGE SCALE GENOMIC DNA]</scope>
    <source>
        <strain evidence="3 4">DSM 25527</strain>
    </source>
</reference>
<protein>
    <submittedName>
        <fullName evidence="3">Uncharacterized protein</fullName>
    </submittedName>
</protein>
<feature type="region of interest" description="Disordered" evidence="1">
    <location>
        <begin position="153"/>
        <end position="174"/>
    </location>
</feature>
<evidence type="ECO:0000256" key="2">
    <source>
        <dbReference type="SAM" id="Phobius"/>
    </source>
</evidence>
<feature type="transmembrane region" description="Helical" evidence="2">
    <location>
        <begin position="111"/>
        <end position="135"/>
    </location>
</feature>
<feature type="compositionally biased region" description="Basic and acidic residues" evidence="1">
    <location>
        <begin position="162"/>
        <end position="174"/>
    </location>
</feature>
<evidence type="ECO:0000313" key="3">
    <source>
        <dbReference type="EMBL" id="RIA46783.1"/>
    </source>
</evidence>
<keyword evidence="2" id="KW-0812">Transmembrane</keyword>
<feature type="transmembrane region" description="Helical" evidence="2">
    <location>
        <begin position="6"/>
        <end position="24"/>
    </location>
</feature>
<dbReference type="OrthoDB" id="7188556at2"/>
<feature type="transmembrane region" description="Helical" evidence="2">
    <location>
        <begin position="56"/>
        <end position="79"/>
    </location>
</feature>
<keyword evidence="4" id="KW-1185">Reference proteome</keyword>
<gene>
    <name evidence="3" type="ORF">DFR49_1339</name>
</gene>
<evidence type="ECO:0000313" key="4">
    <source>
        <dbReference type="Proteomes" id="UP000266568"/>
    </source>
</evidence>
<feature type="transmembrane region" description="Helical" evidence="2">
    <location>
        <begin position="86"/>
        <end position="105"/>
    </location>
</feature>
<proteinExistence type="predicted"/>
<dbReference type="AlphaFoldDB" id="A0A397PED7"/>
<dbReference type="Proteomes" id="UP000266568">
    <property type="component" value="Unassembled WGS sequence"/>
</dbReference>
<evidence type="ECO:0000256" key="1">
    <source>
        <dbReference type="SAM" id="MobiDB-lite"/>
    </source>
</evidence>
<accession>A0A397PED7</accession>
<name>A0A397PED7_9SPHN</name>
<keyword evidence="2" id="KW-1133">Transmembrane helix</keyword>
<sequence length="174" mass="18775">MNSGWPLAVTYNVVLLGVCGFALLRGGRPERIGACINLLGSYLTTGLRLADSHFNTPAEIVIVVIDSSVTVGFFWLAIATVRFWPIWAFGFALANISTNVAGAWVPRMPLFAYLTGLGLYAYLALGALLLGTLYLPRSASPWLRHGGRGVQFVVESGPTPDPPDRGRPDAQRDN</sequence>
<dbReference type="EMBL" id="QXDC01000002">
    <property type="protein sequence ID" value="RIA46783.1"/>
    <property type="molecule type" value="Genomic_DNA"/>
</dbReference>
<keyword evidence="2" id="KW-0472">Membrane</keyword>
<organism evidence="3 4">
    <name type="scientific">Hephaestia caeni</name>
    <dbReference type="NCBI Taxonomy" id="645617"/>
    <lineage>
        <taxon>Bacteria</taxon>
        <taxon>Pseudomonadati</taxon>
        <taxon>Pseudomonadota</taxon>
        <taxon>Alphaproteobacteria</taxon>
        <taxon>Sphingomonadales</taxon>
        <taxon>Sphingomonadaceae</taxon>
        <taxon>Hephaestia</taxon>
    </lineage>
</organism>
<comment type="caution">
    <text evidence="3">The sequence shown here is derived from an EMBL/GenBank/DDBJ whole genome shotgun (WGS) entry which is preliminary data.</text>
</comment>